<evidence type="ECO:0008006" key="4">
    <source>
        <dbReference type="Google" id="ProtNLM"/>
    </source>
</evidence>
<name>A0ABX9KEN4_9FUSO</name>
<dbReference type="InterPro" id="IPR038728">
    <property type="entry name" value="YkvI-like"/>
</dbReference>
<feature type="transmembrane region" description="Helical" evidence="1">
    <location>
        <begin position="204"/>
        <end position="228"/>
    </location>
</feature>
<feature type="transmembrane region" description="Helical" evidence="1">
    <location>
        <begin position="127"/>
        <end position="146"/>
    </location>
</feature>
<organism evidence="2 3">
    <name type="scientific">Psychrilyobacter piezotolerans</name>
    <dbReference type="NCBI Taxonomy" id="2293438"/>
    <lineage>
        <taxon>Bacteria</taxon>
        <taxon>Fusobacteriati</taxon>
        <taxon>Fusobacteriota</taxon>
        <taxon>Fusobacteriia</taxon>
        <taxon>Fusobacteriales</taxon>
        <taxon>Fusobacteriaceae</taxon>
        <taxon>Psychrilyobacter</taxon>
    </lineage>
</organism>
<feature type="transmembrane region" description="Helical" evidence="1">
    <location>
        <begin position="153"/>
        <end position="173"/>
    </location>
</feature>
<keyword evidence="1" id="KW-1133">Transmembrane helix</keyword>
<feature type="transmembrane region" description="Helical" evidence="1">
    <location>
        <begin position="344"/>
        <end position="362"/>
    </location>
</feature>
<evidence type="ECO:0000313" key="2">
    <source>
        <dbReference type="EMBL" id="REI40152.1"/>
    </source>
</evidence>
<dbReference type="PANTHER" id="PTHR37814">
    <property type="entry name" value="CONSERVED MEMBRANE PROTEIN"/>
    <property type="match status" value="1"/>
</dbReference>
<feature type="transmembrane region" description="Helical" evidence="1">
    <location>
        <begin position="240"/>
        <end position="262"/>
    </location>
</feature>
<evidence type="ECO:0000256" key="1">
    <source>
        <dbReference type="SAM" id="Phobius"/>
    </source>
</evidence>
<sequence>MVNEKVKINEKINKKTVMMFGGAIIAFLIGSGFATGQEILQYFAGYGYLGLAGSAVVFLLLVYVCSSFLEVGHREKFEKGNDIYKYYCGEKLGFFFDYFSTIFCFMSFVVMVAGASATMTQHYGTPAVVGGLLIASLSLVTVLTGLSRIVEIVGRVGPIIVAIAICVGLVAIFKNYTNLDPETVSLSIESLKSSEKLVKASSSWYLAAFSYVGFCMLWLAGFLASLGAKAQSPLEAKSGGILGGALFSLAVVVVTLGLLSSIDTTAGTQIPMLYLANNIHPLFSSIFALIILAGIFSTAVPLLWSVSARFTVEGTKSFKVLTSLLATLGFFVGIWLPFDKLVNIVYVINGYLGGILLVIMCYRSINRRLKKKTVTLVEDTEKR</sequence>
<protein>
    <recommendedName>
        <fullName evidence="4">Membrane protein YkvI</fullName>
    </recommendedName>
</protein>
<reference evidence="2 3" key="1">
    <citation type="submission" date="2018-08" db="EMBL/GenBank/DDBJ databases">
        <title>Draft genome sequence of Psychrilyobacter sp. strain SD5 isolated from Black Sea water.</title>
        <authorList>
            <person name="Yadav S."/>
            <person name="Villanueva L."/>
            <person name="Damste J.S.S."/>
        </authorList>
    </citation>
    <scope>NUCLEOTIDE SEQUENCE [LARGE SCALE GENOMIC DNA]</scope>
    <source>
        <strain evidence="2 3">SD5</strain>
    </source>
</reference>
<dbReference type="RefSeq" id="WP_114643100.1">
    <property type="nucleotide sequence ID" value="NZ_JAACIO010000023.1"/>
</dbReference>
<feature type="transmembrane region" description="Helical" evidence="1">
    <location>
        <begin position="282"/>
        <end position="306"/>
    </location>
</feature>
<evidence type="ECO:0000313" key="3">
    <source>
        <dbReference type="Proteomes" id="UP000263486"/>
    </source>
</evidence>
<keyword evidence="1" id="KW-0472">Membrane</keyword>
<feature type="transmembrane region" description="Helical" evidence="1">
    <location>
        <begin position="46"/>
        <end position="71"/>
    </location>
</feature>
<dbReference type="PANTHER" id="PTHR37814:SF1">
    <property type="entry name" value="MEMBRANE PROTEIN"/>
    <property type="match status" value="1"/>
</dbReference>
<gene>
    <name evidence="2" type="ORF">DYH56_11945</name>
</gene>
<feature type="transmembrane region" description="Helical" evidence="1">
    <location>
        <begin position="92"/>
        <end position="115"/>
    </location>
</feature>
<dbReference type="Proteomes" id="UP000263486">
    <property type="component" value="Unassembled WGS sequence"/>
</dbReference>
<proteinExistence type="predicted"/>
<feature type="transmembrane region" description="Helical" evidence="1">
    <location>
        <begin position="16"/>
        <end position="34"/>
    </location>
</feature>
<keyword evidence="3" id="KW-1185">Reference proteome</keyword>
<comment type="caution">
    <text evidence="2">The sequence shown here is derived from an EMBL/GenBank/DDBJ whole genome shotgun (WGS) entry which is preliminary data.</text>
</comment>
<feature type="transmembrane region" description="Helical" evidence="1">
    <location>
        <begin position="318"/>
        <end position="338"/>
    </location>
</feature>
<keyword evidence="1" id="KW-0812">Transmembrane</keyword>
<dbReference type="EMBL" id="QUAJ01000023">
    <property type="protein sequence ID" value="REI40152.1"/>
    <property type="molecule type" value="Genomic_DNA"/>
</dbReference>
<accession>A0ABX9KEN4</accession>